<keyword evidence="5" id="KW-1133">Transmembrane helix</keyword>
<evidence type="ECO:0000313" key="7">
    <source>
        <dbReference type="EMBL" id="CQD18725.1"/>
    </source>
</evidence>
<reference evidence="7 8" key="1">
    <citation type="submission" date="2015-03" db="EMBL/GenBank/DDBJ databases">
        <authorList>
            <person name="Urmite Genomes"/>
        </authorList>
    </citation>
    <scope>NUCLEOTIDE SEQUENCE [LARGE SCALE GENOMIC DNA]</scope>
    <source>
        <strain evidence="7 8">CSUR P1491</strain>
    </source>
</reference>
<dbReference type="OrthoDB" id="3398257at2"/>
<keyword evidence="4" id="KW-0812">Transmembrane</keyword>
<protein>
    <submittedName>
        <fullName evidence="7">Putative membrane protein MmpS</fullName>
    </submittedName>
</protein>
<dbReference type="RefSeq" id="WP_090604915.1">
    <property type="nucleotide sequence ID" value="NZ_CTEE01000001.1"/>
</dbReference>
<gene>
    <name evidence="7" type="ORF">BN1232_04320</name>
</gene>
<dbReference type="Gene3D" id="2.60.40.2880">
    <property type="entry name" value="MmpS1-5, C-terminal soluble domain"/>
    <property type="match status" value="1"/>
</dbReference>
<name>A0A0E4H334_MYCLN</name>
<keyword evidence="3" id="KW-1003">Cell membrane</keyword>
<evidence type="ECO:0000313" key="8">
    <source>
        <dbReference type="Proteomes" id="UP000199251"/>
    </source>
</evidence>
<evidence type="ECO:0000256" key="6">
    <source>
        <dbReference type="ARBA" id="ARBA00023136"/>
    </source>
</evidence>
<dbReference type="Pfam" id="PF05423">
    <property type="entry name" value="Mycobact_memb"/>
    <property type="match status" value="1"/>
</dbReference>
<dbReference type="Proteomes" id="UP000199251">
    <property type="component" value="Unassembled WGS sequence"/>
</dbReference>
<dbReference type="EMBL" id="CTEE01000001">
    <property type="protein sequence ID" value="CQD18725.1"/>
    <property type="molecule type" value="Genomic_DNA"/>
</dbReference>
<keyword evidence="6" id="KW-0472">Membrane</keyword>
<evidence type="ECO:0000256" key="4">
    <source>
        <dbReference type="ARBA" id="ARBA00022692"/>
    </source>
</evidence>
<dbReference type="InterPro" id="IPR008693">
    <property type="entry name" value="MmpS"/>
</dbReference>
<accession>A0A0E4H334</accession>
<sequence>MLTFLKRTWVPIVVVVAVAVGGVAVARLRSVFGSDAIFTATGSSAEPLEPSYVKRVTYEVYGPSDTAGSVSYLDKKAQPEWANFTGLPWTVTVTTTVPAVIASVVAQGNSDSIGCRITVNGEVKDQKSSAGRDAQASCLVKAA</sequence>
<dbReference type="STRING" id="141349.BN1232_04320"/>
<organism evidence="7 8">
    <name type="scientific">Mycobacterium lentiflavum</name>
    <dbReference type="NCBI Taxonomy" id="141349"/>
    <lineage>
        <taxon>Bacteria</taxon>
        <taxon>Bacillati</taxon>
        <taxon>Actinomycetota</taxon>
        <taxon>Actinomycetes</taxon>
        <taxon>Mycobacteriales</taxon>
        <taxon>Mycobacteriaceae</taxon>
        <taxon>Mycobacterium</taxon>
        <taxon>Mycobacterium simiae complex</taxon>
    </lineage>
</organism>
<dbReference type="InterPro" id="IPR038468">
    <property type="entry name" value="MmpS_C"/>
</dbReference>
<evidence type="ECO:0000256" key="1">
    <source>
        <dbReference type="ARBA" id="ARBA00004236"/>
    </source>
</evidence>
<proteinExistence type="inferred from homology"/>
<evidence type="ECO:0000256" key="3">
    <source>
        <dbReference type="ARBA" id="ARBA00022475"/>
    </source>
</evidence>
<evidence type="ECO:0000256" key="5">
    <source>
        <dbReference type="ARBA" id="ARBA00022989"/>
    </source>
</evidence>
<dbReference type="GO" id="GO:0005886">
    <property type="term" value="C:plasma membrane"/>
    <property type="evidence" value="ECO:0007669"/>
    <property type="project" value="UniProtKB-SubCell"/>
</dbReference>
<comment type="subcellular location">
    <subcellularLocation>
        <location evidence="1">Cell membrane</location>
    </subcellularLocation>
</comment>
<evidence type="ECO:0000256" key="2">
    <source>
        <dbReference type="ARBA" id="ARBA00007531"/>
    </source>
</evidence>
<comment type="similarity">
    <text evidence="2">Belongs to the MmpS family.</text>
</comment>
<dbReference type="AlphaFoldDB" id="A0A0E4H334"/>